<feature type="transmembrane region" description="Helical" evidence="11">
    <location>
        <begin position="93"/>
        <end position="112"/>
    </location>
</feature>
<protein>
    <submittedName>
        <fullName evidence="14">Magnesium and cobalt efflux protein CorC</fullName>
    </submittedName>
</protein>
<dbReference type="InterPro" id="IPR016169">
    <property type="entry name" value="FAD-bd_PCMH_sub2"/>
</dbReference>
<evidence type="ECO:0000259" key="13">
    <source>
        <dbReference type="PROSITE" id="PS51846"/>
    </source>
</evidence>
<keyword evidence="4 10" id="KW-0812">Transmembrane</keyword>
<evidence type="ECO:0000256" key="2">
    <source>
        <dbReference type="ARBA" id="ARBA00006337"/>
    </source>
</evidence>
<evidence type="ECO:0000256" key="5">
    <source>
        <dbReference type="ARBA" id="ARBA00022737"/>
    </source>
</evidence>
<dbReference type="AlphaFoldDB" id="A0A1C3H2L1"/>
<evidence type="ECO:0000256" key="4">
    <source>
        <dbReference type="ARBA" id="ARBA00022692"/>
    </source>
</evidence>
<dbReference type="Pfam" id="PF03471">
    <property type="entry name" value="CorC_HlyC"/>
    <property type="match status" value="1"/>
</dbReference>
<evidence type="ECO:0000256" key="9">
    <source>
        <dbReference type="PROSITE-ProRule" id="PRU00703"/>
    </source>
</evidence>
<evidence type="ECO:0000256" key="11">
    <source>
        <dbReference type="SAM" id="Phobius"/>
    </source>
</evidence>
<keyword evidence="7 9" id="KW-0129">CBS domain</keyword>
<dbReference type="SMART" id="SM01091">
    <property type="entry name" value="CorC_HlyC"/>
    <property type="match status" value="1"/>
</dbReference>
<feature type="transmembrane region" description="Helical" evidence="11">
    <location>
        <begin position="62"/>
        <end position="86"/>
    </location>
</feature>
<dbReference type="InterPro" id="IPR036318">
    <property type="entry name" value="FAD-bd_PCMH-like_sf"/>
</dbReference>
<evidence type="ECO:0000259" key="12">
    <source>
        <dbReference type="PROSITE" id="PS51371"/>
    </source>
</evidence>
<dbReference type="Gene3D" id="3.10.580.10">
    <property type="entry name" value="CBS-domain"/>
    <property type="match status" value="1"/>
</dbReference>
<dbReference type="InterPro" id="IPR002550">
    <property type="entry name" value="CNNM"/>
</dbReference>
<dbReference type="InterPro" id="IPR044751">
    <property type="entry name" value="Ion_transp-like_CBS"/>
</dbReference>
<dbReference type="GO" id="GO:0050660">
    <property type="term" value="F:flavin adenine dinucleotide binding"/>
    <property type="evidence" value="ECO:0007669"/>
    <property type="project" value="InterPro"/>
</dbReference>
<keyword evidence="8 10" id="KW-0472">Membrane</keyword>
<evidence type="ECO:0000313" key="15">
    <source>
        <dbReference type="Proteomes" id="UP000190837"/>
    </source>
</evidence>
<dbReference type="Gene3D" id="3.30.465.10">
    <property type="match status" value="1"/>
</dbReference>
<dbReference type="PANTHER" id="PTHR22777">
    <property type="entry name" value="HEMOLYSIN-RELATED"/>
    <property type="match status" value="1"/>
</dbReference>
<reference evidence="15" key="1">
    <citation type="submission" date="2016-04" db="EMBL/GenBank/DDBJ databases">
        <authorList>
            <person name="Tagini F."/>
        </authorList>
    </citation>
    <scope>NUCLEOTIDE SEQUENCE [LARGE SCALE GENOMIC DNA]</scope>
    <source>
        <strain evidence="15">CHUV0807</strain>
    </source>
</reference>
<name>A0A1C3H2L1_9GAMM</name>
<feature type="domain" description="CBS" evidence="12">
    <location>
        <begin position="277"/>
        <end position="334"/>
    </location>
</feature>
<comment type="subcellular location">
    <subcellularLocation>
        <location evidence="1">Cell membrane</location>
        <topology evidence="1">Multi-pass membrane protein</topology>
    </subcellularLocation>
</comment>
<keyword evidence="5" id="KW-0677">Repeat</keyword>
<evidence type="ECO:0000256" key="8">
    <source>
        <dbReference type="ARBA" id="ARBA00023136"/>
    </source>
</evidence>
<dbReference type="CDD" id="cd04590">
    <property type="entry name" value="CBS_pair_CorC_HlyC_assoc"/>
    <property type="match status" value="1"/>
</dbReference>
<keyword evidence="6 10" id="KW-1133">Transmembrane helix</keyword>
<dbReference type="GO" id="GO:0005886">
    <property type="term" value="C:plasma membrane"/>
    <property type="evidence" value="ECO:0007669"/>
    <property type="project" value="UniProtKB-SubCell"/>
</dbReference>
<keyword evidence="3" id="KW-1003">Cell membrane</keyword>
<dbReference type="PROSITE" id="PS51846">
    <property type="entry name" value="CNNM"/>
    <property type="match status" value="1"/>
</dbReference>
<feature type="transmembrane region" description="Helical" evidence="11">
    <location>
        <begin position="124"/>
        <end position="146"/>
    </location>
</feature>
<dbReference type="EMBL" id="FKLO01000023">
    <property type="protein sequence ID" value="SAM58972.1"/>
    <property type="molecule type" value="Genomic_DNA"/>
</dbReference>
<dbReference type="InterPro" id="IPR046342">
    <property type="entry name" value="CBS_dom_sf"/>
</dbReference>
<gene>
    <name evidence="14" type="ORF">CHUV0807_0510</name>
</gene>
<dbReference type="InterPro" id="IPR000644">
    <property type="entry name" value="CBS_dom"/>
</dbReference>
<dbReference type="InterPro" id="IPR005170">
    <property type="entry name" value="Transptr-assoc_dom"/>
</dbReference>
<dbReference type="SUPFAM" id="SSF54631">
    <property type="entry name" value="CBS-domain pair"/>
    <property type="match status" value="1"/>
</dbReference>
<accession>A0A1C3H2L1</accession>
<evidence type="ECO:0000256" key="3">
    <source>
        <dbReference type="ARBA" id="ARBA00022475"/>
    </source>
</evidence>
<sequence>MDNIPLGLLILALIICLAFSAFFSASETAMMSLNRYKLKHLADEGNKRAKCASHLLKHTDRLIGTILLGNNFVNIAATSLGTLIGLRLYGDLGVLLSTIILTVVVLVFSEVAPKTLAATNAQRIALPVAPVLAWLVRILSPLVRLLNAIVRLILRPLGIKTENAVEEALSNDELRSIVQSSQSGDDEESSEQQDMLLNVLELEDVSVSEAMVPRNELEGVDLNDDWEDILRQITGSRHGRLVAYRDHLDQAEGMLHIRDIILPLRDNSLDKTRLQQVLRPCHFVPESTPLRKQLLQFRQAKARSGLVVDEYGDIQGMITLEDILTHIVGDIGDEDTADAPPEIIEQQENLYTVEGGIPLRQLNRELGLKLPLDGPNTLSGLIIETLGNFPEAGTEIELPGCSARVLDFADGIVSAAEIRLNADAVAAEED</sequence>
<dbReference type="RefSeq" id="WP_079539484.1">
    <property type="nucleotide sequence ID" value="NZ_FKLO01000023.1"/>
</dbReference>
<dbReference type="SUPFAM" id="SSF56176">
    <property type="entry name" value="FAD-binding/transporter-associated domain-like"/>
    <property type="match status" value="1"/>
</dbReference>
<dbReference type="PROSITE" id="PS51371">
    <property type="entry name" value="CBS"/>
    <property type="match status" value="1"/>
</dbReference>
<evidence type="ECO:0000256" key="1">
    <source>
        <dbReference type="ARBA" id="ARBA00004651"/>
    </source>
</evidence>
<dbReference type="PANTHER" id="PTHR22777:SF32">
    <property type="entry name" value="UPF0053 INNER MEMBRANE PROTEIN YFJD"/>
    <property type="match status" value="1"/>
</dbReference>
<evidence type="ECO:0000256" key="10">
    <source>
        <dbReference type="PROSITE-ProRule" id="PRU01193"/>
    </source>
</evidence>
<proteinExistence type="inferred from homology"/>
<evidence type="ECO:0000256" key="7">
    <source>
        <dbReference type="ARBA" id="ARBA00023122"/>
    </source>
</evidence>
<dbReference type="Proteomes" id="UP000190837">
    <property type="component" value="Unassembled WGS sequence"/>
</dbReference>
<evidence type="ECO:0000313" key="14">
    <source>
        <dbReference type="EMBL" id="SAM58972.1"/>
    </source>
</evidence>
<organism evidence="14 15">
    <name type="scientific">Cardiobacterium hominis</name>
    <dbReference type="NCBI Taxonomy" id="2718"/>
    <lineage>
        <taxon>Bacteria</taxon>
        <taxon>Pseudomonadati</taxon>
        <taxon>Pseudomonadota</taxon>
        <taxon>Gammaproteobacteria</taxon>
        <taxon>Cardiobacteriales</taxon>
        <taxon>Cardiobacteriaceae</taxon>
        <taxon>Cardiobacterium</taxon>
    </lineage>
</organism>
<evidence type="ECO:0000256" key="6">
    <source>
        <dbReference type="ARBA" id="ARBA00022989"/>
    </source>
</evidence>
<feature type="domain" description="CNNM transmembrane" evidence="13">
    <location>
        <begin position="2"/>
        <end position="191"/>
    </location>
</feature>
<dbReference type="Pfam" id="PF00571">
    <property type="entry name" value="CBS"/>
    <property type="match status" value="1"/>
</dbReference>
<comment type="similarity">
    <text evidence="2">Belongs to the UPF0053 family.</text>
</comment>
<dbReference type="Pfam" id="PF01595">
    <property type="entry name" value="CNNM"/>
    <property type="match status" value="1"/>
</dbReference>